<dbReference type="PANTHER" id="PTHR31676:SF156">
    <property type="entry name" value="F22D16.19 PROTEIN"/>
    <property type="match status" value="1"/>
</dbReference>
<evidence type="ECO:0000313" key="3">
    <source>
        <dbReference type="Proteomes" id="UP001279734"/>
    </source>
</evidence>
<gene>
    <name evidence="2" type="ORF">Nepgr_029654</name>
</gene>
<organism evidence="2 3">
    <name type="scientific">Nepenthes gracilis</name>
    <name type="common">Slender pitcher plant</name>
    <dbReference type="NCBI Taxonomy" id="150966"/>
    <lineage>
        <taxon>Eukaryota</taxon>
        <taxon>Viridiplantae</taxon>
        <taxon>Streptophyta</taxon>
        <taxon>Embryophyta</taxon>
        <taxon>Tracheophyta</taxon>
        <taxon>Spermatophyta</taxon>
        <taxon>Magnoliopsida</taxon>
        <taxon>eudicotyledons</taxon>
        <taxon>Gunneridae</taxon>
        <taxon>Pentapetalae</taxon>
        <taxon>Caryophyllales</taxon>
        <taxon>Nepenthaceae</taxon>
        <taxon>Nepenthes</taxon>
    </lineage>
</organism>
<accession>A0AAD3Y5Q7</accession>
<dbReference type="Proteomes" id="UP001279734">
    <property type="component" value="Unassembled WGS sequence"/>
</dbReference>
<dbReference type="PANTHER" id="PTHR31676">
    <property type="entry name" value="T31J12.3 PROTEIN-RELATED"/>
    <property type="match status" value="1"/>
</dbReference>
<evidence type="ECO:0000256" key="1">
    <source>
        <dbReference type="SAM" id="SignalP"/>
    </source>
</evidence>
<dbReference type="Gene3D" id="2.30.240.10">
    <property type="entry name" value="At5g01610-like"/>
    <property type="match status" value="1"/>
</dbReference>
<name>A0AAD3Y5Q7_NEPGR</name>
<proteinExistence type="predicted"/>
<sequence length="145" mass="16295">MSQIAVTVLCLFLSFLSLSFADKPTAYEGLQRFNFPIGLLPKGVLSYDLVEKTGEFRAYLNGACSFSLEGSYDLRYKTTISGYISENKITNLSGVSVKKLDSRNGQFLHLVIRHCSCTTYCELRWSMSITKTTNHTQVPNSWLIS</sequence>
<dbReference type="SUPFAM" id="SSF141562">
    <property type="entry name" value="At5g01610-like"/>
    <property type="match status" value="1"/>
</dbReference>
<keyword evidence="1" id="KW-0732">Signal</keyword>
<dbReference type="Pfam" id="PF04398">
    <property type="entry name" value="DUF538"/>
    <property type="match status" value="1"/>
</dbReference>
<dbReference type="AlphaFoldDB" id="A0AAD3Y5Q7"/>
<dbReference type="EMBL" id="BSYO01000033">
    <property type="protein sequence ID" value="GMH27811.1"/>
    <property type="molecule type" value="Genomic_DNA"/>
</dbReference>
<keyword evidence="3" id="KW-1185">Reference proteome</keyword>
<reference evidence="2" key="1">
    <citation type="submission" date="2023-05" db="EMBL/GenBank/DDBJ databases">
        <title>Nepenthes gracilis genome sequencing.</title>
        <authorList>
            <person name="Fukushima K."/>
        </authorList>
    </citation>
    <scope>NUCLEOTIDE SEQUENCE</scope>
    <source>
        <strain evidence="2">SING2019-196</strain>
    </source>
</reference>
<feature type="chain" id="PRO_5042278853" evidence="1">
    <location>
        <begin position="22"/>
        <end position="145"/>
    </location>
</feature>
<protein>
    <submittedName>
        <fullName evidence="2">Uncharacterized protein</fullName>
    </submittedName>
</protein>
<dbReference type="InterPro" id="IPR007493">
    <property type="entry name" value="DUF538"/>
</dbReference>
<feature type="signal peptide" evidence="1">
    <location>
        <begin position="1"/>
        <end position="21"/>
    </location>
</feature>
<comment type="caution">
    <text evidence="2">The sequence shown here is derived from an EMBL/GenBank/DDBJ whole genome shotgun (WGS) entry which is preliminary data.</text>
</comment>
<dbReference type="InterPro" id="IPR036758">
    <property type="entry name" value="At5g01610-like"/>
</dbReference>
<evidence type="ECO:0000313" key="2">
    <source>
        <dbReference type="EMBL" id="GMH27811.1"/>
    </source>
</evidence>